<dbReference type="InterPro" id="IPR036465">
    <property type="entry name" value="vWFA_dom_sf"/>
</dbReference>
<dbReference type="SUPFAM" id="SSF53300">
    <property type="entry name" value="vWA-like"/>
    <property type="match status" value="1"/>
</dbReference>
<name>A0A7V9AC88_9BACT</name>
<comment type="caution">
    <text evidence="2">The sequence shown here is derived from an EMBL/GenBank/DDBJ whole genome shotgun (WGS) entry which is preliminary data.</text>
</comment>
<reference evidence="2 3" key="1">
    <citation type="submission" date="2020-07" db="EMBL/GenBank/DDBJ databases">
        <title>Thermogemmata thermophila gen. nov., sp. nov., a novel moderate thermophilic planctomycete from a Kamchatka hot spring.</title>
        <authorList>
            <person name="Elcheninov A.G."/>
            <person name="Podosokorskaya O.A."/>
            <person name="Kovaleva O.L."/>
            <person name="Novikov A."/>
            <person name="Bonch-Osmolovskaya E.A."/>
            <person name="Toshchakov S.V."/>
            <person name="Kublanov I.V."/>
        </authorList>
    </citation>
    <scope>NUCLEOTIDE SEQUENCE [LARGE SCALE GENOMIC DNA]</scope>
    <source>
        <strain evidence="2 3">2918</strain>
    </source>
</reference>
<feature type="domain" description="VWFA" evidence="1">
    <location>
        <begin position="87"/>
        <end position="263"/>
    </location>
</feature>
<proteinExistence type="predicted"/>
<dbReference type="InterPro" id="IPR002881">
    <property type="entry name" value="DUF58"/>
</dbReference>
<dbReference type="AlphaFoldDB" id="A0A7V9AC88"/>
<dbReference type="SMART" id="SM00327">
    <property type="entry name" value="VWA"/>
    <property type="match status" value="1"/>
</dbReference>
<evidence type="ECO:0000313" key="3">
    <source>
        <dbReference type="Proteomes" id="UP000542342"/>
    </source>
</evidence>
<accession>A0A7V9AC88</accession>
<protein>
    <submittedName>
        <fullName evidence="2">DUF58 domain-containing protein</fullName>
    </submittedName>
</protein>
<gene>
    <name evidence="2" type="ORF">H0921_11390</name>
</gene>
<evidence type="ECO:0000259" key="1">
    <source>
        <dbReference type="SMART" id="SM00327"/>
    </source>
</evidence>
<dbReference type="Pfam" id="PF01882">
    <property type="entry name" value="DUF58"/>
    <property type="match status" value="1"/>
</dbReference>
<dbReference type="Proteomes" id="UP000542342">
    <property type="component" value="Unassembled WGS sequence"/>
</dbReference>
<evidence type="ECO:0000313" key="2">
    <source>
        <dbReference type="EMBL" id="MBA2226764.1"/>
    </source>
</evidence>
<dbReference type="Gene3D" id="3.40.50.410">
    <property type="entry name" value="von Willebrand factor, type A domain"/>
    <property type="match status" value="1"/>
</dbReference>
<dbReference type="RefSeq" id="WP_194538213.1">
    <property type="nucleotide sequence ID" value="NZ_JACEFB010000008.1"/>
</dbReference>
<keyword evidence="3" id="KW-1185">Reference proteome</keyword>
<organism evidence="2 3">
    <name type="scientific">Thermogemmata fonticola</name>
    <dbReference type="NCBI Taxonomy" id="2755323"/>
    <lineage>
        <taxon>Bacteria</taxon>
        <taxon>Pseudomonadati</taxon>
        <taxon>Planctomycetota</taxon>
        <taxon>Planctomycetia</taxon>
        <taxon>Gemmatales</taxon>
        <taxon>Gemmataceae</taxon>
        <taxon>Thermogemmata</taxon>
    </lineage>
</organism>
<dbReference type="InterPro" id="IPR002035">
    <property type="entry name" value="VWF_A"/>
</dbReference>
<sequence length="314" mass="36330">MAKRDVSDPRRFLDPTVIARISPLDLRARQAVEGFLSGMHKSPVYGQSVEFVQHREYVPGDDLRRIDWKVWQRSDKFVIKQFEAETNLRAYLVVDSSESMLYGEARHRKAGTLHKYEYAATAAACLAYLTTKQQDSCGLITFDEDVREVVPPRSGLPHVDAITKALHTSQPRAKTDIRKILQRVAESMPQRGLVVLFSDLLVDRPPLFQGLEMLRHRRHDVMVFHILDDDELLFPFSGMTRFEGLEGQPHLLCDPRALRDSYLEVLEEYLTEVRRGCTRIGVEYHLVRTSDYLDAVLARFLFQRMSQRNSLVRR</sequence>
<dbReference type="PANTHER" id="PTHR33608:SF7">
    <property type="entry name" value="DUF58 DOMAIN-CONTAINING PROTEIN"/>
    <property type="match status" value="1"/>
</dbReference>
<dbReference type="EMBL" id="JACEFB010000008">
    <property type="protein sequence ID" value="MBA2226764.1"/>
    <property type="molecule type" value="Genomic_DNA"/>
</dbReference>
<dbReference type="PANTHER" id="PTHR33608">
    <property type="entry name" value="BLL2464 PROTEIN"/>
    <property type="match status" value="1"/>
</dbReference>